<keyword evidence="3" id="KW-1185">Reference proteome</keyword>
<dbReference type="EMBL" id="JAINUG010000094">
    <property type="protein sequence ID" value="KAJ8397957.1"/>
    <property type="molecule type" value="Genomic_DNA"/>
</dbReference>
<protein>
    <recommendedName>
        <fullName evidence="4">Secreted protein</fullName>
    </recommendedName>
</protein>
<evidence type="ECO:0000256" key="1">
    <source>
        <dbReference type="SAM" id="SignalP"/>
    </source>
</evidence>
<keyword evidence="1" id="KW-0732">Signal</keyword>
<accession>A0AAD7S936</accession>
<name>A0AAD7S936_9TELE</name>
<reference evidence="2" key="1">
    <citation type="journal article" date="2023" name="Science">
        <title>Genome structures resolve the early diversification of teleost fishes.</title>
        <authorList>
            <person name="Parey E."/>
            <person name="Louis A."/>
            <person name="Montfort J."/>
            <person name="Bouchez O."/>
            <person name="Roques C."/>
            <person name="Iampietro C."/>
            <person name="Lluch J."/>
            <person name="Castinel A."/>
            <person name="Donnadieu C."/>
            <person name="Desvignes T."/>
            <person name="Floi Bucao C."/>
            <person name="Jouanno E."/>
            <person name="Wen M."/>
            <person name="Mejri S."/>
            <person name="Dirks R."/>
            <person name="Jansen H."/>
            <person name="Henkel C."/>
            <person name="Chen W.J."/>
            <person name="Zahm M."/>
            <person name="Cabau C."/>
            <person name="Klopp C."/>
            <person name="Thompson A.W."/>
            <person name="Robinson-Rechavi M."/>
            <person name="Braasch I."/>
            <person name="Lecointre G."/>
            <person name="Bobe J."/>
            <person name="Postlethwait J.H."/>
            <person name="Berthelot C."/>
            <person name="Roest Crollius H."/>
            <person name="Guiguen Y."/>
        </authorList>
    </citation>
    <scope>NUCLEOTIDE SEQUENCE</scope>
    <source>
        <strain evidence="2">NC1722</strain>
    </source>
</reference>
<proteinExistence type="predicted"/>
<evidence type="ECO:0008006" key="4">
    <source>
        <dbReference type="Google" id="ProtNLM"/>
    </source>
</evidence>
<organism evidence="2 3">
    <name type="scientific">Aldrovandia affinis</name>
    <dbReference type="NCBI Taxonomy" id="143900"/>
    <lineage>
        <taxon>Eukaryota</taxon>
        <taxon>Metazoa</taxon>
        <taxon>Chordata</taxon>
        <taxon>Craniata</taxon>
        <taxon>Vertebrata</taxon>
        <taxon>Euteleostomi</taxon>
        <taxon>Actinopterygii</taxon>
        <taxon>Neopterygii</taxon>
        <taxon>Teleostei</taxon>
        <taxon>Notacanthiformes</taxon>
        <taxon>Halosauridae</taxon>
        <taxon>Aldrovandia</taxon>
    </lineage>
</organism>
<feature type="signal peptide" evidence="1">
    <location>
        <begin position="1"/>
        <end position="18"/>
    </location>
</feature>
<dbReference type="AlphaFoldDB" id="A0AAD7S936"/>
<comment type="caution">
    <text evidence="2">The sequence shown here is derived from an EMBL/GenBank/DDBJ whole genome shotgun (WGS) entry which is preliminary data.</text>
</comment>
<sequence length="119" mass="12891">MNAPIPLLILLYAVVTKSLKVVSKRGSVFLSAVDSRWTSVGVNSKHIQEQARSHGTVAEVKPHPYAKIFNFEGLLISRAGCESQIGSWWGRGAFPLSPVSRDCSSGGNGLERCPFMTSD</sequence>
<dbReference type="Proteomes" id="UP001221898">
    <property type="component" value="Unassembled WGS sequence"/>
</dbReference>
<gene>
    <name evidence="2" type="ORF">AAFF_G00433040</name>
</gene>
<evidence type="ECO:0000313" key="3">
    <source>
        <dbReference type="Proteomes" id="UP001221898"/>
    </source>
</evidence>
<feature type="chain" id="PRO_5041930258" description="Secreted protein" evidence="1">
    <location>
        <begin position="19"/>
        <end position="119"/>
    </location>
</feature>
<evidence type="ECO:0000313" key="2">
    <source>
        <dbReference type="EMBL" id="KAJ8397957.1"/>
    </source>
</evidence>